<dbReference type="Proteomes" id="UP000266234">
    <property type="component" value="Unassembled WGS sequence"/>
</dbReference>
<reference evidence="2 3" key="1">
    <citation type="journal article" date="2018" name="PLoS Pathog.">
        <title>Evolution of structural diversity of trichothecenes, a family of toxins produced by plant pathogenic and entomopathogenic fungi.</title>
        <authorList>
            <person name="Proctor R.H."/>
            <person name="McCormick S.P."/>
            <person name="Kim H.S."/>
            <person name="Cardoza R.E."/>
            <person name="Stanley A.M."/>
            <person name="Lindo L."/>
            <person name="Kelly A."/>
            <person name="Brown D.W."/>
            <person name="Lee T."/>
            <person name="Vaughan M.M."/>
            <person name="Alexander N.J."/>
            <person name="Busman M."/>
            <person name="Gutierrez S."/>
        </authorList>
    </citation>
    <scope>NUCLEOTIDE SEQUENCE [LARGE SCALE GENOMIC DNA]</scope>
    <source>
        <strain evidence="2 3">NRRL 20695</strain>
    </source>
</reference>
<feature type="region of interest" description="Disordered" evidence="1">
    <location>
        <begin position="1"/>
        <end position="52"/>
    </location>
</feature>
<evidence type="ECO:0000256" key="1">
    <source>
        <dbReference type="SAM" id="MobiDB-lite"/>
    </source>
</evidence>
<proteinExistence type="predicted"/>
<gene>
    <name evidence="2" type="ORF">FLONG3_6933</name>
</gene>
<feature type="non-terminal residue" evidence="2">
    <location>
        <position position="1"/>
    </location>
</feature>
<sequence length="234" mass="26349">VTPSNNDKIAAPVTPAHQQNAANPVTPTPGQHPNLAQEIKHDNRSSESSDNTEIVQLREQVTNMTMEIDNLRQLLQETVNLQAQQAQNSQNNMQNMRNLAHSAAQGKDIREVLKPNPPKPFDGTSAKLPTFLTYARAFISFFPTQFENNSNKFIYIAGRIRGTAAQWIQPIMEEVTTTPESELSARTYQLYNNYAVFKKALRQAFGTVNEKSQAKRKIKTLKQTKSALEYGIEF</sequence>
<dbReference type="EMBL" id="PXOG01000153">
    <property type="protein sequence ID" value="RGP71819.1"/>
    <property type="molecule type" value="Genomic_DNA"/>
</dbReference>
<accession>A0A395SIC6</accession>
<dbReference type="AlphaFoldDB" id="A0A395SIC6"/>
<protein>
    <submittedName>
        <fullName evidence="2">Gag poly</fullName>
    </submittedName>
</protein>
<dbReference type="STRING" id="694270.A0A395SIC6"/>
<feature type="compositionally biased region" description="Basic and acidic residues" evidence="1">
    <location>
        <begin position="38"/>
        <end position="47"/>
    </location>
</feature>
<name>A0A395SIC6_9HYPO</name>
<organism evidence="2 3">
    <name type="scientific">Fusarium longipes</name>
    <dbReference type="NCBI Taxonomy" id="694270"/>
    <lineage>
        <taxon>Eukaryota</taxon>
        <taxon>Fungi</taxon>
        <taxon>Dikarya</taxon>
        <taxon>Ascomycota</taxon>
        <taxon>Pezizomycotina</taxon>
        <taxon>Sordariomycetes</taxon>
        <taxon>Hypocreomycetidae</taxon>
        <taxon>Hypocreales</taxon>
        <taxon>Nectriaceae</taxon>
        <taxon>Fusarium</taxon>
    </lineage>
</organism>
<evidence type="ECO:0000313" key="2">
    <source>
        <dbReference type="EMBL" id="RGP71819.1"/>
    </source>
</evidence>
<dbReference type="OrthoDB" id="5100597at2759"/>
<feature type="compositionally biased region" description="Polar residues" evidence="1">
    <location>
        <begin position="16"/>
        <end position="31"/>
    </location>
</feature>
<evidence type="ECO:0000313" key="3">
    <source>
        <dbReference type="Proteomes" id="UP000266234"/>
    </source>
</evidence>
<keyword evidence="3" id="KW-1185">Reference proteome</keyword>
<comment type="caution">
    <text evidence="2">The sequence shown here is derived from an EMBL/GenBank/DDBJ whole genome shotgun (WGS) entry which is preliminary data.</text>
</comment>